<dbReference type="Pfam" id="PF00271">
    <property type="entry name" value="Helicase_C"/>
    <property type="match status" value="1"/>
</dbReference>
<dbReference type="Gene3D" id="1.20.272.40">
    <property type="match status" value="1"/>
</dbReference>
<keyword evidence="6" id="KW-0067">ATP-binding</keyword>
<protein>
    <recommendedName>
        <fullName evidence="2">RNA helicase</fullName>
        <ecNumber evidence="2">3.6.4.13</ecNumber>
    </recommendedName>
</protein>
<dbReference type="InterPro" id="IPR055206">
    <property type="entry name" value="DEXQc_SUV3"/>
</dbReference>
<comment type="catalytic activity">
    <reaction evidence="9">
        <text>ATP + H2O = ADP + phosphate + H(+)</text>
        <dbReference type="Rhea" id="RHEA:13065"/>
        <dbReference type="ChEBI" id="CHEBI:15377"/>
        <dbReference type="ChEBI" id="CHEBI:15378"/>
        <dbReference type="ChEBI" id="CHEBI:30616"/>
        <dbReference type="ChEBI" id="CHEBI:43474"/>
        <dbReference type="ChEBI" id="CHEBI:456216"/>
        <dbReference type="EC" id="3.6.4.13"/>
    </reaction>
</comment>
<name>A0A9W5TB84_BABOV</name>
<dbReference type="GO" id="GO:0000965">
    <property type="term" value="P:mitochondrial RNA 3'-end processing"/>
    <property type="evidence" value="ECO:0007669"/>
    <property type="project" value="TreeGrafter"/>
</dbReference>
<dbReference type="InterPro" id="IPR050699">
    <property type="entry name" value="RNA-DNA_Helicase"/>
</dbReference>
<dbReference type="AlphaFoldDB" id="A0A9W5TB84"/>
<evidence type="ECO:0000256" key="4">
    <source>
        <dbReference type="ARBA" id="ARBA00022801"/>
    </source>
</evidence>
<feature type="domain" description="Helicase C-terminal" evidence="10">
    <location>
        <begin position="318"/>
        <end position="479"/>
    </location>
</feature>
<evidence type="ECO:0000259" key="10">
    <source>
        <dbReference type="PROSITE" id="PS51194"/>
    </source>
</evidence>
<dbReference type="InterPro" id="IPR022192">
    <property type="entry name" value="SUV3_C"/>
</dbReference>
<accession>A0A9W5TB84</accession>
<reference evidence="11" key="1">
    <citation type="submission" date="2019-12" db="EMBL/GenBank/DDBJ databases">
        <title>Genome sequence of Babesia ovis.</title>
        <authorList>
            <person name="Yamagishi J."/>
            <person name="Sevinc F."/>
            <person name="Xuan X."/>
        </authorList>
    </citation>
    <scope>NUCLEOTIDE SEQUENCE</scope>
    <source>
        <strain evidence="11">Selcuk</strain>
    </source>
</reference>
<evidence type="ECO:0000313" key="12">
    <source>
        <dbReference type="Proteomes" id="UP001057455"/>
    </source>
</evidence>
<dbReference type="PANTHER" id="PTHR12131:SF1">
    <property type="entry name" value="ATP-DEPENDENT RNA HELICASE SUPV3L1, MITOCHONDRIAL-RELATED"/>
    <property type="match status" value="1"/>
</dbReference>
<evidence type="ECO:0000256" key="3">
    <source>
        <dbReference type="ARBA" id="ARBA00022741"/>
    </source>
</evidence>
<dbReference type="InterPro" id="IPR001650">
    <property type="entry name" value="Helicase_C-like"/>
</dbReference>
<proteinExistence type="predicted"/>
<keyword evidence="12" id="KW-1185">Reference proteome</keyword>
<evidence type="ECO:0000256" key="1">
    <source>
        <dbReference type="ARBA" id="ARBA00004173"/>
    </source>
</evidence>
<comment type="caution">
    <text evidence="11">The sequence shown here is derived from an EMBL/GenBank/DDBJ whole genome shotgun (WGS) entry which is preliminary data.</text>
</comment>
<dbReference type="InterPro" id="IPR044774">
    <property type="entry name" value="Suv3_DEXQc"/>
</dbReference>
<dbReference type="InterPro" id="IPR027417">
    <property type="entry name" value="P-loop_NTPase"/>
</dbReference>
<evidence type="ECO:0000256" key="7">
    <source>
        <dbReference type="ARBA" id="ARBA00022946"/>
    </source>
</evidence>
<dbReference type="Gene3D" id="3.40.50.300">
    <property type="entry name" value="P-loop containing nucleotide triphosphate hydrolases"/>
    <property type="match status" value="2"/>
</dbReference>
<dbReference type="EMBL" id="BLIY01000014">
    <property type="protein sequence ID" value="GFE54305.1"/>
    <property type="molecule type" value="Genomic_DNA"/>
</dbReference>
<dbReference type="GO" id="GO:0045025">
    <property type="term" value="C:mitochondrial degradosome"/>
    <property type="evidence" value="ECO:0007669"/>
    <property type="project" value="TreeGrafter"/>
</dbReference>
<keyword evidence="7" id="KW-0809">Transit peptide</keyword>
<evidence type="ECO:0000313" key="11">
    <source>
        <dbReference type="EMBL" id="GFE54305.1"/>
    </source>
</evidence>
<keyword evidence="8" id="KW-0496">Mitochondrion</keyword>
<dbReference type="SMART" id="SM00490">
    <property type="entry name" value="HELICc"/>
    <property type="match status" value="1"/>
</dbReference>
<keyword evidence="5 11" id="KW-0347">Helicase</keyword>
<evidence type="ECO:0000256" key="8">
    <source>
        <dbReference type="ARBA" id="ARBA00023128"/>
    </source>
</evidence>
<dbReference type="Gene3D" id="1.20.58.1080">
    <property type="match status" value="1"/>
</dbReference>
<dbReference type="Pfam" id="PF22527">
    <property type="entry name" value="DEXQc_Suv3"/>
    <property type="match status" value="1"/>
</dbReference>
<dbReference type="EC" id="3.6.4.13" evidence="2"/>
<dbReference type="OrthoDB" id="6692397at2759"/>
<dbReference type="Proteomes" id="UP001057455">
    <property type="component" value="Unassembled WGS sequence"/>
</dbReference>
<sequence length="678" mass="75304">MIPRLLGGTLVVPRTRCFSGTLHIDRLYSESQAALPFTEHERNTINNALLRLSSDQQWVRKLYSQGIPAFIVGSPDFRDRFIQDADTDQALRQQIRARLLQAVTDISTRSSGHKTDLISQLCETITPHLCKYMQQELPRTMLAFHGAKHLADLSNPLDGFPIRSFRRHVVAHLGPPNSGKTYEAQKRLAAAATGIYCAPLRLLAWEMQQRLGEADVRCSLVTGQDISVSEGDTHIACTVEMTPTSTDFNCAVIDEMQMLGDASRGFAWTRAFLGIRAPEIHICGSQQCYMVAKLLCNLCGDTLEVKEHQRLGSVSAIQEPIHIKDLQTGDCVVCFSRNTALRLVSQIEKSCFKNNGSLPRSTAVVYGSLPPETKKQQIDDFNNRRKQILVASDVIGMGVNVRIKRIIFYSMHKFDGNTYRQLSATEVQQIAGRAGRYSLDCGNGLVGCVRPEDINALTRLLKQQHGQIDHLYVAPSSDALATFVDAVRSATEPAPSLAQAIKIYANMAQSSGKYRLCDTGALIKVAQALGNIDLRTRDLVEYLFVPLGSQPALQLVLRSFALSHSVIQNVKLKNVLHDAALDLITLDNVPVNNIHEHIRQMEMLYQILDAYVWLGHKFPGVYLDRHAAAAAKTKIAKALHDKLEKIMEAQEELEDAGAYRNNACDDGLEAVIARQLLR</sequence>
<gene>
    <name evidence="11" type="ORF">BaOVIS_017090</name>
</gene>
<evidence type="ECO:0000256" key="9">
    <source>
        <dbReference type="ARBA" id="ARBA00047984"/>
    </source>
</evidence>
<keyword evidence="3" id="KW-0547">Nucleotide-binding</keyword>
<evidence type="ECO:0000256" key="5">
    <source>
        <dbReference type="ARBA" id="ARBA00022806"/>
    </source>
</evidence>
<dbReference type="PANTHER" id="PTHR12131">
    <property type="entry name" value="ATP-DEPENDENT RNA AND DNA HELICASE"/>
    <property type="match status" value="1"/>
</dbReference>
<dbReference type="GO" id="GO:0016787">
    <property type="term" value="F:hydrolase activity"/>
    <property type="evidence" value="ECO:0007669"/>
    <property type="project" value="UniProtKB-KW"/>
</dbReference>
<evidence type="ECO:0000256" key="2">
    <source>
        <dbReference type="ARBA" id="ARBA00012552"/>
    </source>
</evidence>
<dbReference type="GO" id="GO:0003724">
    <property type="term" value="F:RNA helicase activity"/>
    <property type="evidence" value="ECO:0007669"/>
    <property type="project" value="UniProtKB-EC"/>
</dbReference>
<dbReference type="SUPFAM" id="SSF52540">
    <property type="entry name" value="P-loop containing nucleoside triphosphate hydrolases"/>
    <property type="match status" value="2"/>
</dbReference>
<dbReference type="GO" id="GO:0005524">
    <property type="term" value="F:ATP binding"/>
    <property type="evidence" value="ECO:0007669"/>
    <property type="project" value="UniProtKB-KW"/>
</dbReference>
<dbReference type="Pfam" id="PF12513">
    <property type="entry name" value="SUV3_C"/>
    <property type="match status" value="1"/>
</dbReference>
<evidence type="ECO:0000256" key="6">
    <source>
        <dbReference type="ARBA" id="ARBA00022840"/>
    </source>
</evidence>
<dbReference type="CDD" id="cd17913">
    <property type="entry name" value="DEXQc_Suv3"/>
    <property type="match status" value="1"/>
</dbReference>
<organism evidence="11 12">
    <name type="scientific">Babesia ovis</name>
    <dbReference type="NCBI Taxonomy" id="5869"/>
    <lineage>
        <taxon>Eukaryota</taxon>
        <taxon>Sar</taxon>
        <taxon>Alveolata</taxon>
        <taxon>Apicomplexa</taxon>
        <taxon>Aconoidasida</taxon>
        <taxon>Piroplasmida</taxon>
        <taxon>Babesiidae</taxon>
        <taxon>Babesia</taxon>
    </lineage>
</organism>
<dbReference type="PROSITE" id="PS51194">
    <property type="entry name" value="HELICASE_CTER"/>
    <property type="match status" value="1"/>
</dbReference>
<comment type="subcellular location">
    <subcellularLocation>
        <location evidence="1">Mitochondrion</location>
    </subcellularLocation>
</comment>
<keyword evidence="4" id="KW-0378">Hydrolase</keyword>